<dbReference type="PANTHER" id="PTHR30006">
    <property type="entry name" value="THIAMINE-BINDING PERIPLASMIC PROTEIN-RELATED"/>
    <property type="match status" value="1"/>
</dbReference>
<dbReference type="RefSeq" id="WP_130109179.1">
    <property type="nucleotide sequence ID" value="NZ_CP035806.1"/>
</dbReference>
<evidence type="ECO:0000313" key="3">
    <source>
        <dbReference type="EMBL" id="QBE48030.1"/>
    </source>
</evidence>
<gene>
    <name evidence="3" type="ORF">EVS81_03620</name>
</gene>
<sequence>MTSARFSKSLGYRAAPPAVALAVAGGLALAGCAATPSDGPGQAGGDAAGTVTLAVHDSFPNEAFAEAASEATGYEVEVVSAGDGGELTNTLVLTKGAPIADAFFGVDTIFASRIVENDVVVPHRPVGFPESGNDYAILDPEAEAEASADAGGAGETPFALVPVDLGAVCINVDSDWFAAEGVAEPRSYEDLADPAYRDLTVLLDPTASSTGASFLVGTVAEFGEDGFADYWSRLADNGARIEQGWSDAYYGQFTQGGEGGTRPIVLSYASSPAFTVSEDGSASSTKALLDTCTRQVEYAGVLAGAANEAGARAVVDYLVSSEFQQTIPDAMYMTPVDDSIEMPEAWARFAPEPGPDQTHDLPAADIERGREGWLKTLSEQIGL</sequence>
<dbReference type="GO" id="GO:0030975">
    <property type="term" value="F:thiamine binding"/>
    <property type="evidence" value="ECO:0007669"/>
    <property type="project" value="InterPro"/>
</dbReference>
<feature type="chain" id="PRO_5039384944" evidence="2">
    <location>
        <begin position="31"/>
        <end position="383"/>
    </location>
</feature>
<dbReference type="GO" id="GO:0030288">
    <property type="term" value="C:outer membrane-bounded periplasmic space"/>
    <property type="evidence" value="ECO:0007669"/>
    <property type="project" value="TreeGrafter"/>
</dbReference>
<evidence type="ECO:0000256" key="2">
    <source>
        <dbReference type="SAM" id="SignalP"/>
    </source>
</evidence>
<dbReference type="GO" id="GO:0015888">
    <property type="term" value="P:thiamine transport"/>
    <property type="evidence" value="ECO:0007669"/>
    <property type="project" value="InterPro"/>
</dbReference>
<evidence type="ECO:0000313" key="4">
    <source>
        <dbReference type="Proteomes" id="UP000289260"/>
    </source>
</evidence>
<dbReference type="Proteomes" id="UP000289260">
    <property type="component" value="Chromosome"/>
</dbReference>
<keyword evidence="1 2" id="KW-0732">Signal</keyword>
<feature type="signal peptide" evidence="2">
    <location>
        <begin position="1"/>
        <end position="30"/>
    </location>
</feature>
<organism evidence="3 4">
    <name type="scientific">Leucobacter triazinivorans</name>
    <dbReference type="NCBI Taxonomy" id="1784719"/>
    <lineage>
        <taxon>Bacteria</taxon>
        <taxon>Bacillati</taxon>
        <taxon>Actinomycetota</taxon>
        <taxon>Actinomycetes</taxon>
        <taxon>Micrococcales</taxon>
        <taxon>Microbacteriaceae</taxon>
        <taxon>Leucobacter</taxon>
    </lineage>
</organism>
<dbReference type="EMBL" id="CP035806">
    <property type="protein sequence ID" value="QBE48030.1"/>
    <property type="molecule type" value="Genomic_DNA"/>
</dbReference>
<dbReference type="SUPFAM" id="SSF53850">
    <property type="entry name" value="Periplasmic binding protein-like II"/>
    <property type="match status" value="1"/>
</dbReference>
<dbReference type="Pfam" id="PF13343">
    <property type="entry name" value="SBP_bac_6"/>
    <property type="match status" value="1"/>
</dbReference>
<proteinExistence type="predicted"/>
<dbReference type="AlphaFoldDB" id="A0A4P6KDA2"/>
<dbReference type="KEGG" id="ltr:EVS81_03620"/>
<dbReference type="OrthoDB" id="5412681at2"/>
<dbReference type="NCBIfam" id="TIGR01254">
    <property type="entry name" value="sfuA"/>
    <property type="match status" value="1"/>
</dbReference>
<dbReference type="GO" id="GO:0030976">
    <property type="term" value="F:thiamine pyrophosphate binding"/>
    <property type="evidence" value="ECO:0007669"/>
    <property type="project" value="TreeGrafter"/>
</dbReference>
<evidence type="ECO:0000256" key="1">
    <source>
        <dbReference type="ARBA" id="ARBA00022729"/>
    </source>
</evidence>
<dbReference type="Gene3D" id="3.40.190.10">
    <property type="entry name" value="Periplasmic binding protein-like II"/>
    <property type="match status" value="2"/>
</dbReference>
<accession>A0A4P6KDA2</accession>
<dbReference type="PANTHER" id="PTHR30006:SF2">
    <property type="entry name" value="ABC TRANSPORTER SUBSTRATE-BINDING PROTEIN"/>
    <property type="match status" value="1"/>
</dbReference>
<dbReference type="InterPro" id="IPR005948">
    <property type="entry name" value="ThiB-like"/>
</dbReference>
<reference evidence="3 4" key="1">
    <citation type="submission" date="2019-02" db="EMBL/GenBank/DDBJ databases">
        <authorList>
            <person name="Sun L."/>
            <person name="Pan D."/>
            <person name="Wu X."/>
        </authorList>
    </citation>
    <scope>NUCLEOTIDE SEQUENCE [LARGE SCALE GENOMIC DNA]</scope>
    <source>
        <strain evidence="3 4">JW-1</strain>
    </source>
</reference>
<name>A0A4P6KDA2_9MICO</name>
<keyword evidence="4" id="KW-1185">Reference proteome</keyword>
<dbReference type="PROSITE" id="PS51257">
    <property type="entry name" value="PROKAR_LIPOPROTEIN"/>
    <property type="match status" value="1"/>
</dbReference>
<protein>
    <submittedName>
        <fullName evidence="3">Thiamine ABC transporter substrate-binding protein</fullName>
    </submittedName>
</protein>